<dbReference type="PRINTS" id="PR00154">
    <property type="entry name" value="AMPBINDING"/>
</dbReference>
<evidence type="ECO:0000313" key="5">
    <source>
        <dbReference type="EMBL" id="PIU41229.1"/>
    </source>
</evidence>
<sequence>MIETLHSLGEMLSSNAARYRKRTALISENKKMSYDELNEHVNKLANGLRAFGVKKETKVAILLLNSPEFVVAYFAIAKLGAVAVPLNYMLKGEEIKHILNDSETFLVITLSEFCEEIAKLRPYVKTLSHIVVIDKNIPHTIYLGDIYRKYTATEAGEYVKRDDVAAILYTSGTTGKPKGAMLTHYNLLSNALLSAEAIGATSRDNFICILPMFHSFACTACIMLPLSKGARITIIKSLKPFSNVIKTIIRKRVTVFVGAPSIYNVLKDIDIPKIFMTRPLRFLNPLRICISGAAALPVETIKKFEEKFRVPLLEGYGLTETSPVVSINPLKGVRKPGSIGVPLKNIDVIICSEDGTRLGPEEVGELLVKGPNVMKGYFKLFKDTDETIKEGWLKTGDMAKKDKDGYLYIVDRKKDMVNVRGLKVYPKEVEEILYQHPCVAEAAVVGIKDEHRGEVPKAFIALKEGFNLTEKEIINFCRERIASFKVPKCVEFRKSLPKNATGKILKKDLRA</sequence>
<dbReference type="AlphaFoldDB" id="A0A2J0KTW6"/>
<dbReference type="PROSITE" id="PS00455">
    <property type="entry name" value="AMP_BINDING"/>
    <property type="match status" value="1"/>
</dbReference>
<dbReference type="FunFam" id="3.30.300.30:FF:000008">
    <property type="entry name" value="2,3-dihydroxybenzoate-AMP ligase"/>
    <property type="match status" value="1"/>
</dbReference>
<dbReference type="InterPro" id="IPR050237">
    <property type="entry name" value="ATP-dep_AMP-bd_enzyme"/>
</dbReference>
<feature type="domain" description="AMP-dependent synthetase/ligase" evidence="3">
    <location>
        <begin position="14"/>
        <end position="378"/>
    </location>
</feature>
<dbReference type="Pfam" id="PF00501">
    <property type="entry name" value="AMP-binding"/>
    <property type="match status" value="1"/>
</dbReference>
<feature type="domain" description="AMP-binding enzyme C-terminal" evidence="4">
    <location>
        <begin position="428"/>
        <end position="503"/>
    </location>
</feature>
<keyword evidence="2 5" id="KW-0436">Ligase</keyword>
<dbReference type="InterPro" id="IPR045851">
    <property type="entry name" value="AMP-bd_C_sf"/>
</dbReference>
<accession>A0A2J0KTW6</accession>
<evidence type="ECO:0000256" key="1">
    <source>
        <dbReference type="ARBA" id="ARBA00006432"/>
    </source>
</evidence>
<dbReference type="Gene3D" id="3.30.300.30">
    <property type="match status" value="1"/>
</dbReference>
<dbReference type="InterPro" id="IPR020459">
    <property type="entry name" value="AMP-binding"/>
</dbReference>
<dbReference type="Proteomes" id="UP000230052">
    <property type="component" value="Unassembled WGS sequence"/>
</dbReference>
<dbReference type="EMBL" id="PEWV01000065">
    <property type="protein sequence ID" value="PIU41229.1"/>
    <property type="molecule type" value="Genomic_DNA"/>
</dbReference>
<dbReference type="InterPro" id="IPR020845">
    <property type="entry name" value="AMP-binding_CS"/>
</dbReference>
<dbReference type="InterPro" id="IPR000873">
    <property type="entry name" value="AMP-dep_synth/lig_dom"/>
</dbReference>
<protein>
    <submittedName>
        <fullName evidence="5">Long-chain fatty acid--CoA ligase</fullName>
    </submittedName>
</protein>
<dbReference type="Pfam" id="PF13193">
    <property type="entry name" value="AMP-binding_C"/>
    <property type="match status" value="1"/>
</dbReference>
<dbReference type="SUPFAM" id="SSF56801">
    <property type="entry name" value="Acetyl-CoA synthetase-like"/>
    <property type="match status" value="1"/>
</dbReference>
<gene>
    <name evidence="5" type="ORF">COS99_06395</name>
</gene>
<proteinExistence type="inferred from homology"/>
<evidence type="ECO:0000256" key="2">
    <source>
        <dbReference type="ARBA" id="ARBA00022598"/>
    </source>
</evidence>
<dbReference type="InterPro" id="IPR042099">
    <property type="entry name" value="ANL_N_sf"/>
</dbReference>
<name>A0A2J0KTW6_9BACT</name>
<dbReference type="NCBIfam" id="NF004837">
    <property type="entry name" value="PRK06187.1"/>
    <property type="match status" value="1"/>
</dbReference>
<dbReference type="PANTHER" id="PTHR43767">
    <property type="entry name" value="LONG-CHAIN-FATTY-ACID--COA LIGASE"/>
    <property type="match status" value="1"/>
</dbReference>
<dbReference type="GO" id="GO:0016878">
    <property type="term" value="F:acid-thiol ligase activity"/>
    <property type="evidence" value="ECO:0007669"/>
    <property type="project" value="UniProtKB-ARBA"/>
</dbReference>
<evidence type="ECO:0000259" key="3">
    <source>
        <dbReference type="Pfam" id="PF00501"/>
    </source>
</evidence>
<organism evidence="5 6">
    <name type="scientific">Candidatus Aquitaenariimonas noxiae</name>
    <dbReference type="NCBI Taxonomy" id="1974741"/>
    <lineage>
        <taxon>Bacteria</taxon>
        <taxon>Pseudomonadati</taxon>
        <taxon>Candidatus Omnitrophota</taxon>
        <taxon>Candidatus Aquitaenariimonas</taxon>
    </lineage>
</organism>
<dbReference type="PANTHER" id="PTHR43767:SF1">
    <property type="entry name" value="NONRIBOSOMAL PEPTIDE SYNTHASE PES1 (EUROFUNG)-RELATED"/>
    <property type="match status" value="1"/>
</dbReference>
<evidence type="ECO:0000259" key="4">
    <source>
        <dbReference type="Pfam" id="PF13193"/>
    </source>
</evidence>
<evidence type="ECO:0000313" key="6">
    <source>
        <dbReference type="Proteomes" id="UP000230052"/>
    </source>
</evidence>
<dbReference type="InterPro" id="IPR025110">
    <property type="entry name" value="AMP-bd_C"/>
</dbReference>
<reference evidence="5 6" key="1">
    <citation type="submission" date="2017-09" db="EMBL/GenBank/DDBJ databases">
        <title>Depth-based differentiation of microbial function through sediment-hosted aquifers and enrichment of novel symbionts in the deep terrestrial subsurface.</title>
        <authorList>
            <person name="Probst A.J."/>
            <person name="Ladd B."/>
            <person name="Jarett J.K."/>
            <person name="Geller-Mcgrath D.E."/>
            <person name="Sieber C.M."/>
            <person name="Emerson J.B."/>
            <person name="Anantharaman K."/>
            <person name="Thomas B.C."/>
            <person name="Malmstrom R."/>
            <person name="Stieglmeier M."/>
            <person name="Klingl A."/>
            <person name="Woyke T."/>
            <person name="Ryan C.M."/>
            <person name="Banfield J.F."/>
        </authorList>
    </citation>
    <scope>NUCLEOTIDE SEQUENCE [LARGE SCALE GENOMIC DNA]</scope>
    <source>
        <strain evidence="5">CG07_land_8_20_14_0_80_42_15</strain>
    </source>
</reference>
<dbReference type="CDD" id="cd05936">
    <property type="entry name" value="FC-FACS_FadD_like"/>
    <property type="match status" value="1"/>
</dbReference>
<comment type="caution">
    <text evidence="5">The sequence shown here is derived from an EMBL/GenBank/DDBJ whole genome shotgun (WGS) entry which is preliminary data.</text>
</comment>
<dbReference type="Gene3D" id="3.40.50.12780">
    <property type="entry name" value="N-terminal domain of ligase-like"/>
    <property type="match status" value="1"/>
</dbReference>
<comment type="similarity">
    <text evidence="1">Belongs to the ATP-dependent AMP-binding enzyme family.</text>
</comment>